<gene>
    <name evidence="7" type="ORF">BDZ90DRAFT_173486</name>
</gene>
<dbReference type="CDD" id="cd11387">
    <property type="entry name" value="bHLHzip_USF_MITF"/>
    <property type="match status" value="1"/>
</dbReference>
<keyword evidence="2" id="KW-0805">Transcription regulation</keyword>
<feature type="region of interest" description="Disordered" evidence="5">
    <location>
        <begin position="750"/>
        <end position="774"/>
    </location>
</feature>
<dbReference type="GeneID" id="37025534"/>
<comment type="subcellular location">
    <subcellularLocation>
        <location evidence="1">Nucleus</location>
    </subcellularLocation>
</comment>
<dbReference type="GO" id="GO:0005634">
    <property type="term" value="C:nucleus"/>
    <property type="evidence" value="ECO:0007669"/>
    <property type="project" value="UniProtKB-SubCell"/>
</dbReference>
<keyword evidence="3" id="KW-0804">Transcription</keyword>
<dbReference type="PROSITE" id="PS50888">
    <property type="entry name" value="BHLH"/>
    <property type="match status" value="1"/>
</dbReference>
<feature type="compositionally biased region" description="Polar residues" evidence="5">
    <location>
        <begin position="347"/>
        <end position="357"/>
    </location>
</feature>
<feature type="compositionally biased region" description="Low complexity" evidence="5">
    <location>
        <begin position="142"/>
        <end position="155"/>
    </location>
</feature>
<dbReference type="GO" id="GO:0046983">
    <property type="term" value="F:protein dimerization activity"/>
    <property type="evidence" value="ECO:0007669"/>
    <property type="project" value="InterPro"/>
</dbReference>
<feature type="domain" description="BHLH" evidence="6">
    <location>
        <begin position="470"/>
        <end position="577"/>
    </location>
</feature>
<dbReference type="InterPro" id="IPR011598">
    <property type="entry name" value="bHLH_dom"/>
</dbReference>
<dbReference type="EMBL" id="KZ819667">
    <property type="protein sequence ID" value="PWN27854.1"/>
    <property type="molecule type" value="Genomic_DNA"/>
</dbReference>
<feature type="region of interest" description="Disordered" evidence="5">
    <location>
        <begin position="302"/>
        <end position="480"/>
    </location>
</feature>
<keyword evidence="4" id="KW-0539">Nucleus</keyword>
<protein>
    <submittedName>
        <fullName evidence="7">HLH-domain-containing protein</fullName>
    </submittedName>
</protein>
<dbReference type="PANTHER" id="PTHR46117">
    <property type="entry name" value="FI24210P1"/>
    <property type="match status" value="1"/>
</dbReference>
<dbReference type="RefSeq" id="XP_025362466.1">
    <property type="nucleotide sequence ID" value="XM_025503711.1"/>
</dbReference>
<feature type="compositionally biased region" description="Low complexity" evidence="5">
    <location>
        <begin position="696"/>
        <end position="736"/>
    </location>
</feature>
<evidence type="ECO:0000256" key="5">
    <source>
        <dbReference type="SAM" id="MobiDB-lite"/>
    </source>
</evidence>
<feature type="region of interest" description="Disordered" evidence="5">
    <location>
        <begin position="109"/>
        <end position="211"/>
    </location>
</feature>
<name>A0A316US89_9BASI</name>
<dbReference type="InterPro" id="IPR036638">
    <property type="entry name" value="HLH_DNA-bd_sf"/>
</dbReference>
<evidence type="ECO:0000256" key="1">
    <source>
        <dbReference type="ARBA" id="ARBA00004123"/>
    </source>
</evidence>
<feature type="compositionally biased region" description="Low complexity" evidence="5">
    <location>
        <begin position="678"/>
        <end position="689"/>
    </location>
</feature>
<feature type="compositionally biased region" description="Low complexity" evidence="5">
    <location>
        <begin position="358"/>
        <end position="368"/>
    </location>
</feature>
<evidence type="ECO:0000256" key="2">
    <source>
        <dbReference type="ARBA" id="ARBA00023015"/>
    </source>
</evidence>
<sequence length="774" mass="80051">MTNQIEMPSAGMPTSSSYIDSSDLLDEELWLSLTAATSAPPALPHMANAKGQVSTAPLEGLDAWMTFSPQATTDMAWHGAVTEAPITSPALTSVGTDAASVASTSSLSEAYKQTAPRGVAPATARPDSETGRSRSRVRTVAGSRGNRSTSSTSRTALSPVRDGVATDEAGGVGKTSRARSRPARRASIGPAAAAMMRVPASAPGSKQSASLRLDTAGATDAGVGTGPQTVPGIAIPASMPFGSMFPHQHPFAPGSPPVNGPALWPGPGSWPGPGDAMPAPWPMVAQHLPNCGSPYGQPGSAWPGAHPPLISPGIAPPSHPSQAMQGVFDGMSGLHMHHSPPIADSTGVVTAEQQGAMSPSTSSSSTRSPPSPKGGQLHLGRRNSKSASHGGGGRMLEDVPENRAAPGFHDGVIEDEPDEDDEAVDDVSMAILSSTQRTGRDSSSTSSAARARSRSSDTRAPTTTSERRARRRESHNLVERRRRDTINERIAELASLLPEAMLLDAIANSQSGGNASKVVKLPMPASAIPSKKGDEGGLLNVDDLASAPADSETLAAAQARPNKSIILRKSVDYIRALQDFIEHQRRQNADLLRQRDELMGVMMASAGQPQQQPSHRDSEKRLWPDPTPSMPSMYATASSHHGQDGGSFTTSSSQQHSRPSLGAWLATHPEERPRYSGVPASVPATSAPAENKQLNSGDSSDSWASSSQSPRDAAASSGSLLASQASVSSMSPSAALGDIVPTAGEAAAVIKLEGDSEQGQGRASEGHLEVAAQA</sequence>
<reference evidence="7 8" key="1">
    <citation type="journal article" date="2018" name="Mol. Biol. Evol.">
        <title>Broad Genomic Sampling Reveals a Smut Pathogenic Ancestry of the Fungal Clade Ustilaginomycotina.</title>
        <authorList>
            <person name="Kijpornyongpan T."/>
            <person name="Mondo S.J."/>
            <person name="Barry K."/>
            <person name="Sandor L."/>
            <person name="Lee J."/>
            <person name="Lipzen A."/>
            <person name="Pangilinan J."/>
            <person name="LaButti K."/>
            <person name="Hainaut M."/>
            <person name="Henrissat B."/>
            <person name="Grigoriev I.V."/>
            <person name="Spatafora J.W."/>
            <person name="Aime M.C."/>
        </authorList>
    </citation>
    <scope>NUCLEOTIDE SEQUENCE [LARGE SCALE GENOMIC DNA]</scope>
    <source>
        <strain evidence="7 8">MCA 5214</strain>
    </source>
</reference>
<dbReference type="InterPro" id="IPR051732">
    <property type="entry name" value="USF"/>
</dbReference>
<evidence type="ECO:0000313" key="7">
    <source>
        <dbReference type="EMBL" id="PWN27854.1"/>
    </source>
</evidence>
<dbReference type="AlphaFoldDB" id="A0A316US89"/>
<dbReference type="PANTHER" id="PTHR46117:SF3">
    <property type="entry name" value="FI24210P1"/>
    <property type="match status" value="1"/>
</dbReference>
<evidence type="ECO:0000313" key="8">
    <source>
        <dbReference type="Proteomes" id="UP000245884"/>
    </source>
</evidence>
<evidence type="ECO:0000259" key="6">
    <source>
        <dbReference type="PROSITE" id="PS50888"/>
    </source>
</evidence>
<dbReference type="GO" id="GO:0000981">
    <property type="term" value="F:DNA-binding transcription factor activity, RNA polymerase II-specific"/>
    <property type="evidence" value="ECO:0007669"/>
    <property type="project" value="TreeGrafter"/>
</dbReference>
<proteinExistence type="predicted"/>
<dbReference type="Gene3D" id="4.10.280.10">
    <property type="entry name" value="Helix-loop-helix DNA-binding domain"/>
    <property type="match status" value="1"/>
</dbReference>
<dbReference type="OrthoDB" id="690068at2759"/>
<feature type="compositionally biased region" description="Pro residues" evidence="5">
    <location>
        <begin position="305"/>
        <end position="319"/>
    </location>
</feature>
<evidence type="ECO:0000256" key="3">
    <source>
        <dbReference type="ARBA" id="ARBA00023163"/>
    </source>
</evidence>
<evidence type="ECO:0000256" key="4">
    <source>
        <dbReference type="ARBA" id="ARBA00023242"/>
    </source>
</evidence>
<organism evidence="7 8">
    <name type="scientific">Jaminaea rosea</name>
    <dbReference type="NCBI Taxonomy" id="1569628"/>
    <lineage>
        <taxon>Eukaryota</taxon>
        <taxon>Fungi</taxon>
        <taxon>Dikarya</taxon>
        <taxon>Basidiomycota</taxon>
        <taxon>Ustilaginomycotina</taxon>
        <taxon>Exobasidiomycetes</taxon>
        <taxon>Microstromatales</taxon>
        <taxon>Microstromatales incertae sedis</taxon>
        <taxon>Jaminaea</taxon>
    </lineage>
</organism>
<dbReference type="STRING" id="1569628.A0A316US89"/>
<feature type="compositionally biased region" description="Low complexity" evidence="5">
    <location>
        <begin position="185"/>
        <end position="203"/>
    </location>
</feature>
<dbReference type="SMART" id="SM00353">
    <property type="entry name" value="HLH"/>
    <property type="match status" value="1"/>
</dbReference>
<keyword evidence="8" id="KW-1185">Reference proteome</keyword>
<feature type="compositionally biased region" description="Low complexity" evidence="5">
    <location>
        <begin position="433"/>
        <end position="450"/>
    </location>
</feature>
<dbReference type="GO" id="GO:0000978">
    <property type="term" value="F:RNA polymerase II cis-regulatory region sequence-specific DNA binding"/>
    <property type="evidence" value="ECO:0007669"/>
    <property type="project" value="TreeGrafter"/>
</dbReference>
<feature type="compositionally biased region" description="Acidic residues" evidence="5">
    <location>
        <begin position="413"/>
        <end position="425"/>
    </location>
</feature>
<dbReference type="Pfam" id="PF00010">
    <property type="entry name" value="HLH"/>
    <property type="match status" value="1"/>
</dbReference>
<dbReference type="Proteomes" id="UP000245884">
    <property type="component" value="Unassembled WGS sequence"/>
</dbReference>
<accession>A0A316US89</accession>
<feature type="compositionally biased region" description="Polar residues" evidence="5">
    <location>
        <begin position="635"/>
        <end position="658"/>
    </location>
</feature>
<dbReference type="SUPFAM" id="SSF47459">
    <property type="entry name" value="HLH, helix-loop-helix DNA-binding domain"/>
    <property type="match status" value="1"/>
</dbReference>
<feature type="compositionally biased region" description="Basic and acidic residues" evidence="5">
    <location>
        <begin position="614"/>
        <end position="623"/>
    </location>
</feature>
<feature type="region of interest" description="Disordered" evidence="5">
    <location>
        <begin position="605"/>
        <end position="736"/>
    </location>
</feature>